<evidence type="ECO:0000313" key="2">
    <source>
        <dbReference type="Proteomes" id="UP000002215"/>
    </source>
</evidence>
<evidence type="ECO:0000313" key="1">
    <source>
        <dbReference type="EMBL" id="ACU63948.1"/>
    </source>
</evidence>
<dbReference type="EMBL" id="CP001699">
    <property type="protein sequence ID" value="ACU63948.1"/>
    <property type="molecule type" value="Genomic_DNA"/>
</dbReference>
<reference evidence="2" key="1">
    <citation type="submission" date="2009-08" db="EMBL/GenBank/DDBJ databases">
        <title>The complete genome of Chitinophaga pinensis DSM 2588.</title>
        <authorList>
            <consortium name="US DOE Joint Genome Institute (JGI-PGF)"/>
            <person name="Lucas S."/>
            <person name="Copeland A."/>
            <person name="Lapidus A."/>
            <person name="Glavina del Rio T."/>
            <person name="Dalin E."/>
            <person name="Tice H."/>
            <person name="Bruce D."/>
            <person name="Goodwin L."/>
            <person name="Pitluck S."/>
            <person name="Kyrpides N."/>
            <person name="Mavromatis K."/>
            <person name="Ivanova N."/>
            <person name="Mikhailova N."/>
            <person name="Sims D."/>
            <person name="Meinche L."/>
            <person name="Brettin T."/>
            <person name="Detter J.C."/>
            <person name="Han C."/>
            <person name="Larimer F."/>
            <person name="Land M."/>
            <person name="Hauser L."/>
            <person name="Markowitz V."/>
            <person name="Cheng J.-F."/>
            <person name="Hugenholtz P."/>
            <person name="Woyke T."/>
            <person name="Wu D."/>
            <person name="Spring S."/>
            <person name="Klenk H.-P."/>
            <person name="Eisen J.A."/>
        </authorList>
    </citation>
    <scope>NUCLEOTIDE SEQUENCE [LARGE SCALE GENOMIC DNA]</scope>
    <source>
        <strain evidence="2">ATCC 43595 / DSM 2588 / LMG 13176 / NBRC 15968 / NCIMB 11800 / UQM 2034</strain>
    </source>
</reference>
<dbReference type="Proteomes" id="UP000002215">
    <property type="component" value="Chromosome"/>
</dbReference>
<gene>
    <name evidence="1" type="ordered locus">Cpin_6544</name>
</gene>
<dbReference type="AlphaFoldDB" id="A0A979GW91"/>
<reference evidence="1 2" key="2">
    <citation type="journal article" date="2010" name="Stand. Genomic Sci.">
        <title>Complete genome sequence of Chitinophaga pinensis type strain (UQM 2034).</title>
        <authorList>
            <person name="Glavina Del Rio T."/>
            <person name="Abt B."/>
            <person name="Spring S."/>
            <person name="Lapidus A."/>
            <person name="Nolan M."/>
            <person name="Tice H."/>
            <person name="Copeland A."/>
            <person name="Cheng J.F."/>
            <person name="Chen F."/>
            <person name="Bruce D."/>
            <person name="Goodwin L."/>
            <person name="Pitluck S."/>
            <person name="Ivanova N."/>
            <person name="Mavromatis K."/>
            <person name="Mikhailova N."/>
            <person name="Pati A."/>
            <person name="Chen A."/>
            <person name="Palaniappan K."/>
            <person name="Land M."/>
            <person name="Hauser L."/>
            <person name="Chang Y.J."/>
            <person name="Jeffries C.D."/>
            <person name="Chain P."/>
            <person name="Saunders E."/>
            <person name="Detter J.C."/>
            <person name="Brettin T."/>
            <person name="Rohde M."/>
            <person name="Goker M."/>
            <person name="Bristow J."/>
            <person name="Eisen J.A."/>
            <person name="Markowitz V."/>
            <person name="Hugenholtz P."/>
            <person name="Kyrpides N.C."/>
            <person name="Klenk H.P."/>
            <person name="Lucas S."/>
        </authorList>
    </citation>
    <scope>NUCLEOTIDE SEQUENCE [LARGE SCALE GENOMIC DNA]</scope>
    <source>
        <strain evidence="2">ATCC 43595 / DSM 2588 / LMG 13176 / NBRC 15968 / NCIMB 11800 / UQM 2034</strain>
    </source>
</reference>
<dbReference type="KEGG" id="cpi:Cpin_6544"/>
<accession>A0A979GW91</accession>
<name>A0A979GW91_CHIPD</name>
<protein>
    <submittedName>
        <fullName evidence="1">Uncharacterized protein</fullName>
    </submittedName>
</protein>
<proteinExistence type="predicted"/>
<organism evidence="1 2">
    <name type="scientific">Chitinophaga pinensis (strain ATCC 43595 / DSM 2588 / LMG 13176 / NBRC 15968 / NCIMB 11800 / UQM 2034)</name>
    <dbReference type="NCBI Taxonomy" id="485918"/>
    <lineage>
        <taxon>Bacteria</taxon>
        <taxon>Pseudomonadati</taxon>
        <taxon>Bacteroidota</taxon>
        <taxon>Chitinophagia</taxon>
        <taxon>Chitinophagales</taxon>
        <taxon>Chitinophagaceae</taxon>
        <taxon>Chitinophaga</taxon>
    </lineage>
</organism>
<sequence>MEVAGEKYAWMTGGHEVDLISIYDCTSIVYEVSVMRIPMTFRRQCGGFLLRLEAKYIRS</sequence>